<accession>A0A4Y2MBA9</accession>
<keyword evidence="2" id="KW-1185">Reference proteome</keyword>
<proteinExistence type="predicted"/>
<protein>
    <submittedName>
        <fullName evidence="1">Uncharacterized protein</fullName>
    </submittedName>
</protein>
<sequence>MSSQSRPLSLGLPYVRISSGLSGSQAHGRTSVRIFKMTGFTPENVTREEFGCNKENLTYSKKLTSFRQWKKIHYLHCLNPLLMRKWMSLLVQAPVKTEN</sequence>
<reference evidence="1 2" key="1">
    <citation type="journal article" date="2019" name="Sci. Rep.">
        <title>Orb-weaving spider Araneus ventricosus genome elucidates the spidroin gene catalogue.</title>
        <authorList>
            <person name="Kono N."/>
            <person name="Nakamura H."/>
            <person name="Ohtoshi R."/>
            <person name="Moran D.A.P."/>
            <person name="Shinohara A."/>
            <person name="Yoshida Y."/>
            <person name="Fujiwara M."/>
            <person name="Mori M."/>
            <person name="Tomita M."/>
            <person name="Arakawa K."/>
        </authorList>
    </citation>
    <scope>NUCLEOTIDE SEQUENCE [LARGE SCALE GENOMIC DNA]</scope>
</reference>
<dbReference type="AlphaFoldDB" id="A0A4Y2MBA9"/>
<comment type="caution">
    <text evidence="1">The sequence shown here is derived from an EMBL/GenBank/DDBJ whole genome shotgun (WGS) entry which is preliminary data.</text>
</comment>
<evidence type="ECO:0000313" key="2">
    <source>
        <dbReference type="Proteomes" id="UP000499080"/>
    </source>
</evidence>
<dbReference type="Proteomes" id="UP000499080">
    <property type="component" value="Unassembled WGS sequence"/>
</dbReference>
<organism evidence="1 2">
    <name type="scientific">Araneus ventricosus</name>
    <name type="common">Orbweaver spider</name>
    <name type="synonym">Epeira ventricosa</name>
    <dbReference type="NCBI Taxonomy" id="182803"/>
    <lineage>
        <taxon>Eukaryota</taxon>
        <taxon>Metazoa</taxon>
        <taxon>Ecdysozoa</taxon>
        <taxon>Arthropoda</taxon>
        <taxon>Chelicerata</taxon>
        <taxon>Arachnida</taxon>
        <taxon>Araneae</taxon>
        <taxon>Araneomorphae</taxon>
        <taxon>Entelegynae</taxon>
        <taxon>Araneoidea</taxon>
        <taxon>Araneidae</taxon>
        <taxon>Araneus</taxon>
    </lineage>
</organism>
<gene>
    <name evidence="1" type="ORF">AVEN_129467_1</name>
</gene>
<evidence type="ECO:0000313" key="1">
    <source>
        <dbReference type="EMBL" id="GBN22996.1"/>
    </source>
</evidence>
<dbReference type="EMBL" id="BGPR01006931">
    <property type="protein sequence ID" value="GBN22996.1"/>
    <property type="molecule type" value="Genomic_DNA"/>
</dbReference>
<name>A0A4Y2MBA9_ARAVE</name>